<evidence type="ECO:0000256" key="1">
    <source>
        <dbReference type="SAM" id="MobiDB-lite"/>
    </source>
</evidence>
<dbReference type="PANTHER" id="PTHR47530:SF4">
    <property type="entry name" value="E3 UBIQUITIN LIGASE BIG BROTHER-RELATED"/>
    <property type="match status" value="1"/>
</dbReference>
<dbReference type="InterPro" id="IPR043312">
    <property type="entry name" value="AtBBR-like"/>
</dbReference>
<organism evidence="2">
    <name type="scientific">Zea mays</name>
    <name type="common">Maize</name>
    <dbReference type="NCBI Taxonomy" id="4577"/>
    <lineage>
        <taxon>Eukaryota</taxon>
        <taxon>Viridiplantae</taxon>
        <taxon>Streptophyta</taxon>
        <taxon>Embryophyta</taxon>
        <taxon>Tracheophyta</taxon>
        <taxon>Spermatophyta</taxon>
        <taxon>Magnoliopsida</taxon>
        <taxon>Liliopsida</taxon>
        <taxon>Poales</taxon>
        <taxon>Poaceae</taxon>
        <taxon>PACMAD clade</taxon>
        <taxon>Panicoideae</taxon>
        <taxon>Andropogonodae</taxon>
        <taxon>Andropogoneae</taxon>
        <taxon>Tripsacinae</taxon>
        <taxon>Zea</taxon>
    </lineage>
</organism>
<dbReference type="PANTHER" id="PTHR47530">
    <property type="entry name" value="E3 UBIQUITIN LIGASE BIG BROTHER-RELATED"/>
    <property type="match status" value="1"/>
</dbReference>
<gene>
    <name evidence="2" type="ORF">ZEAMMB73_Zm00001d027867</name>
</gene>
<evidence type="ECO:0000313" key="2">
    <source>
        <dbReference type="EMBL" id="ONL94135.1"/>
    </source>
</evidence>
<dbReference type="EMBL" id="CM007647">
    <property type="protein sequence ID" value="ONL94135.1"/>
    <property type="molecule type" value="Genomic_DNA"/>
</dbReference>
<protein>
    <submittedName>
        <fullName evidence="2">Uncharacterized protein</fullName>
    </submittedName>
</protein>
<feature type="compositionally biased region" description="Acidic residues" evidence="1">
    <location>
        <begin position="49"/>
        <end position="66"/>
    </location>
</feature>
<dbReference type="STRING" id="4577.A0A1D6JQ69"/>
<dbReference type="AlphaFoldDB" id="A0A1D6JQ69"/>
<reference evidence="2" key="1">
    <citation type="submission" date="2015-12" db="EMBL/GenBank/DDBJ databases">
        <title>Update maize B73 reference genome by single molecule sequencing technologies.</title>
        <authorList>
            <consortium name="Maize Genome Sequencing Project"/>
            <person name="Ware D."/>
        </authorList>
    </citation>
    <scope>NUCLEOTIDE SEQUENCE [LARGE SCALE GENOMIC DNA]</scope>
    <source>
        <tissue evidence="2">Seedling</tissue>
    </source>
</reference>
<proteinExistence type="predicted"/>
<accession>A0A1D6JQ69</accession>
<dbReference type="InParanoid" id="A0A1D6JQ69"/>
<sequence>MTVRPQLRPRRPFTALSQEEADLALARVLQERERAYMLLRMNGGGGEGSDYESSDEGSYEYDEDGEEDYEEELELSLVSVIGEQWRWSTRRIMRMIHRL</sequence>
<name>A0A1D6JQ69_MAIZE</name>
<feature type="region of interest" description="Disordered" evidence="1">
    <location>
        <begin position="41"/>
        <end position="66"/>
    </location>
</feature>